<gene>
    <name evidence="1" type="ORF">Pan161_61490</name>
</gene>
<evidence type="ECO:0000313" key="1">
    <source>
        <dbReference type="EMBL" id="QDT94453.1"/>
    </source>
</evidence>
<sequence>MINAYILLQRVERNQETELLTLSRVPDIDQLSDPAWPLRRNLVWTEHYPEGPPDLRVLTQHAHQFL</sequence>
<proteinExistence type="predicted"/>
<accession>A0A517VN84</accession>
<reference evidence="1 2" key="1">
    <citation type="submission" date="2019-02" db="EMBL/GenBank/DDBJ databases">
        <title>Deep-cultivation of Planctomycetes and their phenomic and genomic characterization uncovers novel biology.</title>
        <authorList>
            <person name="Wiegand S."/>
            <person name="Jogler M."/>
            <person name="Boedeker C."/>
            <person name="Pinto D."/>
            <person name="Vollmers J."/>
            <person name="Rivas-Marin E."/>
            <person name="Kohn T."/>
            <person name="Peeters S.H."/>
            <person name="Heuer A."/>
            <person name="Rast P."/>
            <person name="Oberbeckmann S."/>
            <person name="Bunk B."/>
            <person name="Jeske O."/>
            <person name="Meyerdierks A."/>
            <person name="Storesund J.E."/>
            <person name="Kallscheuer N."/>
            <person name="Luecker S."/>
            <person name="Lage O.M."/>
            <person name="Pohl T."/>
            <person name="Merkel B.J."/>
            <person name="Hornburger P."/>
            <person name="Mueller R.-W."/>
            <person name="Bruemmer F."/>
            <person name="Labrenz M."/>
            <person name="Spormann A.M."/>
            <person name="Op den Camp H."/>
            <person name="Overmann J."/>
            <person name="Amann R."/>
            <person name="Jetten M.S.M."/>
            <person name="Mascher T."/>
            <person name="Medema M.H."/>
            <person name="Devos D.P."/>
            <person name="Kaster A.-K."/>
            <person name="Ovreas L."/>
            <person name="Rohde M."/>
            <person name="Galperin M.Y."/>
            <person name="Jogler C."/>
        </authorList>
    </citation>
    <scope>NUCLEOTIDE SEQUENCE [LARGE SCALE GENOMIC DNA]</scope>
    <source>
        <strain evidence="1 2">Pan161</strain>
    </source>
</reference>
<dbReference type="AlphaFoldDB" id="A0A517VN84"/>
<name>A0A517VN84_9PLAN</name>
<dbReference type="KEGG" id="gax:Pan161_61490"/>
<protein>
    <submittedName>
        <fullName evidence="1">Uncharacterized protein</fullName>
    </submittedName>
</protein>
<evidence type="ECO:0000313" key="2">
    <source>
        <dbReference type="Proteomes" id="UP000316855"/>
    </source>
</evidence>
<dbReference type="Proteomes" id="UP000316855">
    <property type="component" value="Chromosome"/>
</dbReference>
<dbReference type="EMBL" id="CP036343">
    <property type="protein sequence ID" value="QDT94453.1"/>
    <property type="molecule type" value="Genomic_DNA"/>
</dbReference>
<keyword evidence="2" id="KW-1185">Reference proteome</keyword>
<organism evidence="1 2">
    <name type="scientific">Gimesia algae</name>
    <dbReference type="NCBI Taxonomy" id="2527971"/>
    <lineage>
        <taxon>Bacteria</taxon>
        <taxon>Pseudomonadati</taxon>
        <taxon>Planctomycetota</taxon>
        <taxon>Planctomycetia</taxon>
        <taxon>Planctomycetales</taxon>
        <taxon>Planctomycetaceae</taxon>
        <taxon>Gimesia</taxon>
    </lineage>
</organism>